<evidence type="ECO:0000313" key="3">
    <source>
        <dbReference type="Proteomes" id="UP000197050"/>
    </source>
</evidence>
<dbReference type="EMBL" id="CP022048">
    <property type="protein sequence ID" value="ASE39144.1"/>
    <property type="molecule type" value="Genomic_DNA"/>
</dbReference>
<proteinExistence type="predicted"/>
<dbReference type="KEGG" id="bvc:CEP68_06305"/>
<protein>
    <recommendedName>
        <fullName evidence="1">Tip attachment protein J HDII-ins2 domain-containing protein</fullName>
    </recommendedName>
</protein>
<dbReference type="GeneID" id="34014853"/>
<dbReference type="RefSeq" id="WP_088582463.1">
    <property type="nucleotide sequence ID" value="NZ_CP022048.2"/>
</dbReference>
<dbReference type="InterPro" id="IPR055385">
    <property type="entry name" value="GpJ_HDII-ins2"/>
</dbReference>
<evidence type="ECO:0000313" key="2">
    <source>
        <dbReference type="EMBL" id="ASE39144.1"/>
    </source>
</evidence>
<dbReference type="Pfam" id="PF24801">
    <property type="entry name" value="FNIII-A_GpJ"/>
    <property type="match status" value="1"/>
</dbReference>
<gene>
    <name evidence="2" type="ORF">CEP68_06305</name>
</gene>
<name>A0A1Z3U850_BREVE</name>
<dbReference type="Proteomes" id="UP000197050">
    <property type="component" value="Chromosome"/>
</dbReference>
<reference evidence="3" key="1">
    <citation type="submission" date="2017-06" db="EMBL/GenBank/DDBJ databases">
        <title>FDA dAtabase for Regulatory Grade micrObial Sequences (FDA-ARGOS): Supporting development and validation of Infectious Disease Dx tests.</title>
        <authorList>
            <person name="Minogue T."/>
            <person name="Wolcott M."/>
            <person name="Wasieloski L."/>
            <person name="Aguilar W."/>
            <person name="Moore D."/>
            <person name="Tallon L."/>
            <person name="Sadzewicz L."/>
            <person name="Sengamalay N."/>
            <person name="Ott S."/>
            <person name="Godinez A."/>
            <person name="Nagaraj S."/>
            <person name="Nadendla S."/>
            <person name="Geyer C."/>
            <person name="Sichtig H."/>
        </authorList>
    </citation>
    <scope>NUCLEOTIDE SEQUENCE [LARGE SCALE GENOMIC DNA]</scope>
    <source>
        <strain evidence="3">FDAARGOS_289</strain>
    </source>
</reference>
<sequence length="1948" mass="206797">MADGSVPIVLSPEPFARTTTYVEAPAGCTVRTMLTSAVANGHLNLDDLPRTNVYVDGERVDRDEALSLVLSEGQIVNVVVEPLGGGGGGKKDVGQILLTIAVIAVSMWVGGPAGPLQAWPMLARQVAAAAILTAGQMAVAAIFKPETNVSKVNDRYALSSASNQYRQWGPMPLALGEVVVAPDLAVKTFTQAQGEDQWIYGILGLHYGPCTAEDLKIGDTLVSSMGADDVRVAYHLTPGPRSFSIVANDTDQLDLQEELAATVSGSTAVVRAASAEGERFEFDFFMPQGLYFAKDDGRKIAASLTVTIRYRPIDQNGVPTGTGAWASGLTISLSSASSDPWRIMRELTLPLGRYEFEVTRSKLEDDNAKRKTDIGWTAIRAIAFRKPVLDETLSLIEFAVRASALNQGNLAPFTCRITPICETWTGSAWGSPVPTSNPAAVARWLMTGPAPAVPLTKPQADVGLRTWATLCDQYNWKTHLYLTEDRKQDAVMQLLGMNGRASLFWDGTQLVSAPWVEKPAPRQLFAGSNLKDHRWEIVYPDPVHALRVEFQNIDQGGEADEIYVYADGYGETADPDNNILPATLVEALRLEGQQTIERAYRDGRWNLGARQHQRRVDSWSTDIEHIVCRYGDRVRLAWDRVGTANATVRNRLWSGGLVSGLRLSQPVRMEPGRSYALDLRLPDQVITGVPIVNPATTTAVITRAILFADMRSANVSPRGGDLVAFGEPERVSEDVEIIGITPGTDLTANMVGIRYVAPLLMAGETGPIPPLQSRLTRDRAMDPPMPTLLGWQANAEGVRVGFSMPPWRGSPITGFTLRWRQTPAAGQSSAWVPLPDLPANAMTAVTPPLRELPSEATDVTSADIEIVAMTADGKASRPLLVTVTVAVMAKPLPGNWIVSPLDPAPDGSQQAGLQVVGLVTDFNPSRVTIEYGVTANGPWESAFDGPPRNGFVRAPILGMRPGSQVWIAITYWTEQGAAPSQRGVLGPYTVPNLVAGDLTPDSPVVRRIDELLLDVEDLIATYGSTEAAAVSAAAADTARALAEQERIKAEAAQVSSAAQAVAARAAANSALATSPGMALDAFAANAWLDLNAPANLRQVVADNPAQLSVVNGALRISTMGVLHVHTAKALARIQGHRYKIGASVRRVAEGGDFSQNEVRLYVHGWDASGAVVWAEEPTAINPGGGSVQRLEAEVNPPPSVVWLRAMLRVWTAVGTTDVISIETTDIEAQKQAEASAAASFSSAQTAKAEADTAGQRSSAAEIARAAAETERALAEAARTTAVGAADSAAGSSASASTSATLAARLGFGQAMNLNPVFSQGWTNGQIPPGWQDWATGHNNGDNKRAGVESDNGLFLSVPGTGTIGAAARGVFQPSGAGSLGTVQGDAWYVQELTLKLVSGSLVGAGSHLQFYDAAGAIVDSTNINCTVDVPLGQPHPGAGVPGQVYRYARLFKTHPATRTIVPYAMGFWEGYWGTAPVAKDIIITKCLVRPATPGEVETGMARNGFGTISARMTNEETARASEAAALAVRQSVLEAKATTLPNRLRNSNAAQKMRYWTSGGTGALWSYYDDANFGTVFGALGGPDGADYFLISDMVAVYANSTYTLSFEGDGGARPGEAYAYISQFDAAGNYIPAGDGLGFINFAGVNWTTRKSTTFTTRGDCAFIKVVFQKKGGPGFNAFVSRIMLSTGAVVVGWTDAATAQDIAGRLESSEGVLATVSGRVQAWIQKRVIAGSAEAFGEMMAVDENGNATSAVNFGAKRIGLWNPVTGGWVEVASFADGKARFSGDVAIDGNLMINGTVNGRNALARDTVTPLAATYSAGILTLDGTSTTRLAEQIISTVGGPVVVNFNGLLIMQHEPAGSFDVTVEMRREKIVGDGVNDLQIISETVAGAGNTADNFIGKWPVTVTDRPGPGTWRYVMNARVSAGNMTRKDVLNRFMSAMELRSNN</sequence>
<feature type="domain" description="Tip attachment protein J HDII-ins2" evidence="1">
    <location>
        <begin position="257"/>
        <end position="383"/>
    </location>
</feature>
<accession>A0A1Z3U850</accession>
<evidence type="ECO:0000259" key="1">
    <source>
        <dbReference type="Pfam" id="PF24801"/>
    </source>
</evidence>
<organism evidence="2 3">
    <name type="scientific">Brevundimonas vesicularis</name>
    <name type="common">Pseudomonas vesicularis</name>
    <dbReference type="NCBI Taxonomy" id="41276"/>
    <lineage>
        <taxon>Bacteria</taxon>
        <taxon>Pseudomonadati</taxon>
        <taxon>Pseudomonadota</taxon>
        <taxon>Alphaproteobacteria</taxon>
        <taxon>Caulobacterales</taxon>
        <taxon>Caulobacteraceae</taxon>
        <taxon>Brevundimonas</taxon>
    </lineage>
</organism>